<evidence type="ECO:0000259" key="1">
    <source>
        <dbReference type="Pfam" id="PF08350"/>
    </source>
</evidence>
<dbReference type="PIRSF" id="PIRSF006692">
    <property type="entry name" value="TF_HTH_AF0396_prd"/>
    <property type="match status" value="1"/>
</dbReference>
<organism evidence="2 3">
    <name type="scientific">Methanolobus vulcani</name>
    <dbReference type="NCBI Taxonomy" id="38026"/>
    <lineage>
        <taxon>Archaea</taxon>
        <taxon>Methanobacteriati</taxon>
        <taxon>Methanobacteriota</taxon>
        <taxon>Stenosarchaea group</taxon>
        <taxon>Methanomicrobia</taxon>
        <taxon>Methanosarcinales</taxon>
        <taxon>Methanosarcinaceae</taxon>
        <taxon>Methanolobus</taxon>
    </lineage>
</organism>
<feature type="domain" description="Methanogenesis regulatory protein FilR1 middle" evidence="1">
    <location>
        <begin position="130"/>
        <end position="253"/>
    </location>
</feature>
<evidence type="ECO:0000313" key="2">
    <source>
        <dbReference type="EMBL" id="SDG16926.1"/>
    </source>
</evidence>
<name>A0A7Z7FF21_9EURY</name>
<sequence length="261" mass="30065">MIKSLLDVIFASEKRKNTLILLQDGPKDITFLLEQLKTTRTSLLPQLKIMEKHNILSHSGSNYKLTRIGKLLANEAKPFFETLETFDKGNSYLSTHNFDGIPQQFLKRIREIKDFVLIEPDHVDSQKLNAEYLAEALGSEAVYFVFTFMHPGTIPVLQQLLDSNINIYVIDSKELTFKLINEMPDTCQYFLSFDNLRIYSYPKTIGICSLTVTDNGFLLRLLSKNNEFSNKQIICVSPEGREWAKGLYDFYEKDAELITEI</sequence>
<dbReference type="SUPFAM" id="SSF46785">
    <property type="entry name" value="Winged helix' DNA-binding domain"/>
    <property type="match status" value="1"/>
</dbReference>
<dbReference type="InterPro" id="IPR013561">
    <property type="entry name" value="FilR1_middle_dom"/>
</dbReference>
<dbReference type="Pfam" id="PF08350">
    <property type="entry name" value="FilR1_middle"/>
    <property type="match status" value="1"/>
</dbReference>
<reference evidence="2 3" key="1">
    <citation type="submission" date="2016-10" db="EMBL/GenBank/DDBJ databases">
        <authorList>
            <person name="Varghese N."/>
            <person name="Submissions S."/>
        </authorList>
    </citation>
    <scope>NUCLEOTIDE SEQUENCE [LARGE SCALE GENOMIC DNA]</scope>
    <source>
        <strain evidence="2 3">PL 12/M</strain>
    </source>
</reference>
<dbReference type="InterPro" id="IPR016490">
    <property type="entry name" value="Tscrpt_reg_HTH_AF0396-typ3"/>
</dbReference>
<keyword evidence="3" id="KW-1185">Reference proteome</keyword>
<comment type="caution">
    <text evidence="2">The sequence shown here is derived from an EMBL/GenBank/DDBJ whole genome shotgun (WGS) entry which is preliminary data.</text>
</comment>
<dbReference type="AlphaFoldDB" id="A0A7Z7FF21"/>
<evidence type="ECO:0000313" key="3">
    <source>
        <dbReference type="Proteomes" id="UP000199259"/>
    </source>
</evidence>
<accession>A0A7Z7FF21</accession>
<protein>
    <submittedName>
        <fullName evidence="2">Predicted transcriptional regulator, contains HTH domain</fullName>
    </submittedName>
</protein>
<dbReference type="Proteomes" id="UP000199259">
    <property type="component" value="Unassembled WGS sequence"/>
</dbReference>
<proteinExistence type="predicted"/>
<gene>
    <name evidence="2" type="ORF">SAMN04488589_2341</name>
</gene>
<dbReference type="InterPro" id="IPR036390">
    <property type="entry name" value="WH_DNA-bd_sf"/>
</dbReference>
<dbReference type="EMBL" id="FNCA01000008">
    <property type="protein sequence ID" value="SDG16926.1"/>
    <property type="molecule type" value="Genomic_DNA"/>
</dbReference>